<protein>
    <submittedName>
        <fullName evidence="2">Uncharacterized protein</fullName>
    </submittedName>
</protein>
<name>A0A7Z0SE98_9GAMM</name>
<evidence type="ECO:0000313" key="2">
    <source>
        <dbReference type="EMBL" id="NYT47527.1"/>
    </source>
</evidence>
<dbReference type="EMBL" id="JACCHS010000169">
    <property type="protein sequence ID" value="NYT47527.1"/>
    <property type="molecule type" value="Genomic_DNA"/>
</dbReference>
<dbReference type="Proteomes" id="UP000537890">
    <property type="component" value="Unassembled WGS sequence"/>
</dbReference>
<comment type="caution">
    <text evidence="2">The sequence shown here is derived from an EMBL/GenBank/DDBJ whole genome shotgun (WGS) entry which is preliminary data.</text>
</comment>
<feature type="compositionally biased region" description="Acidic residues" evidence="1">
    <location>
        <begin position="30"/>
        <end position="40"/>
    </location>
</feature>
<feature type="region of interest" description="Disordered" evidence="1">
    <location>
        <begin position="14"/>
        <end position="40"/>
    </location>
</feature>
<dbReference type="AlphaFoldDB" id="A0A7Z0SE98"/>
<proteinExistence type="predicted"/>
<sequence length="72" mass="7854">MTFNLMLGKMEAARRRRRRREAIGNGTDPGGDDDDDDVEDVDQSMTISAASVAVQMQNIDPDAEGLSIVQSI</sequence>
<accession>A0A7Z0SE98</accession>
<organism evidence="2 3">
    <name type="scientific">Candidatus Methanofishera endochildressiae</name>
    <dbReference type="NCBI Taxonomy" id="2738884"/>
    <lineage>
        <taxon>Bacteria</taxon>
        <taxon>Pseudomonadati</taxon>
        <taxon>Pseudomonadota</taxon>
        <taxon>Gammaproteobacteria</taxon>
        <taxon>Candidatus Methanofishera</taxon>
    </lineage>
</organism>
<reference evidence="2 3" key="1">
    <citation type="submission" date="2020-05" db="EMBL/GenBank/DDBJ databases">
        <title>Horizontal transmission and recombination maintain forever young bacterial symbiont genomes.</title>
        <authorList>
            <person name="Russell S.L."/>
            <person name="Pepper-Tunick E."/>
            <person name="Svedberg J."/>
            <person name="Byrne A."/>
            <person name="Ruelas Castillo J."/>
            <person name="Vollmers C."/>
            <person name="Beinart R.A."/>
            <person name="Corbett-Detig R."/>
        </authorList>
    </citation>
    <scope>NUCLEOTIDE SEQUENCE [LARGE SCALE GENOMIC DNA]</scope>
    <source>
        <strain evidence="2">4727-3</strain>
    </source>
</reference>
<gene>
    <name evidence="2" type="ORF">H0A75_08125</name>
</gene>
<evidence type="ECO:0000313" key="3">
    <source>
        <dbReference type="Proteomes" id="UP000537890"/>
    </source>
</evidence>
<evidence type="ECO:0000256" key="1">
    <source>
        <dbReference type="SAM" id="MobiDB-lite"/>
    </source>
</evidence>